<dbReference type="Proteomes" id="UP000596742">
    <property type="component" value="Unassembled WGS sequence"/>
</dbReference>
<protein>
    <submittedName>
        <fullName evidence="2">Uncharacterized protein</fullName>
    </submittedName>
</protein>
<feature type="compositionally biased region" description="Basic and acidic residues" evidence="1">
    <location>
        <begin position="35"/>
        <end position="49"/>
    </location>
</feature>
<sequence length="99" mass="11841">MSEKVWKWQPRFVSPTLLLKMKYAEKENNNTGYDDLIRQKPTIPEDYRTPPRNLGPEFIYQKKFQTSELTSQISSLKNERQEDERNMSQNVHSLPVKIR</sequence>
<feature type="region of interest" description="Disordered" evidence="1">
    <location>
        <begin position="31"/>
        <end position="55"/>
    </location>
</feature>
<evidence type="ECO:0000313" key="3">
    <source>
        <dbReference type="Proteomes" id="UP000596742"/>
    </source>
</evidence>
<keyword evidence="3" id="KW-1185">Reference proteome</keyword>
<reference evidence="2" key="1">
    <citation type="submission" date="2018-11" db="EMBL/GenBank/DDBJ databases">
        <authorList>
            <person name="Alioto T."/>
            <person name="Alioto T."/>
        </authorList>
    </citation>
    <scope>NUCLEOTIDE SEQUENCE</scope>
</reference>
<feature type="region of interest" description="Disordered" evidence="1">
    <location>
        <begin position="70"/>
        <end position="99"/>
    </location>
</feature>
<evidence type="ECO:0000313" key="2">
    <source>
        <dbReference type="EMBL" id="VDI64311.1"/>
    </source>
</evidence>
<gene>
    <name evidence="2" type="ORF">MGAL_10B039634</name>
</gene>
<name>A0A8B6GHW4_MYTGA</name>
<dbReference type="AlphaFoldDB" id="A0A8B6GHW4"/>
<feature type="compositionally biased region" description="Basic and acidic residues" evidence="1">
    <location>
        <begin position="77"/>
        <end position="86"/>
    </location>
</feature>
<organism evidence="2 3">
    <name type="scientific">Mytilus galloprovincialis</name>
    <name type="common">Mediterranean mussel</name>
    <dbReference type="NCBI Taxonomy" id="29158"/>
    <lineage>
        <taxon>Eukaryota</taxon>
        <taxon>Metazoa</taxon>
        <taxon>Spiralia</taxon>
        <taxon>Lophotrochozoa</taxon>
        <taxon>Mollusca</taxon>
        <taxon>Bivalvia</taxon>
        <taxon>Autobranchia</taxon>
        <taxon>Pteriomorphia</taxon>
        <taxon>Mytilida</taxon>
        <taxon>Mytiloidea</taxon>
        <taxon>Mytilidae</taxon>
        <taxon>Mytilinae</taxon>
        <taxon>Mytilus</taxon>
    </lineage>
</organism>
<dbReference type="OrthoDB" id="6096259at2759"/>
<comment type="caution">
    <text evidence="2">The sequence shown here is derived from an EMBL/GenBank/DDBJ whole genome shotgun (WGS) entry which is preliminary data.</text>
</comment>
<dbReference type="EMBL" id="UYJE01008496">
    <property type="protein sequence ID" value="VDI64311.1"/>
    <property type="molecule type" value="Genomic_DNA"/>
</dbReference>
<accession>A0A8B6GHW4</accession>
<evidence type="ECO:0000256" key="1">
    <source>
        <dbReference type="SAM" id="MobiDB-lite"/>
    </source>
</evidence>
<proteinExistence type="predicted"/>